<comment type="caution">
    <text evidence="3">The sequence shown here is derived from an EMBL/GenBank/DDBJ whole genome shotgun (WGS) entry which is preliminary data.</text>
</comment>
<gene>
    <name evidence="3" type="ORF">BTJ68_01333</name>
</gene>
<organism evidence="3 4">
    <name type="scientific">Hortaea werneckii EXF-2000</name>
    <dbReference type="NCBI Taxonomy" id="1157616"/>
    <lineage>
        <taxon>Eukaryota</taxon>
        <taxon>Fungi</taxon>
        <taxon>Dikarya</taxon>
        <taxon>Ascomycota</taxon>
        <taxon>Pezizomycotina</taxon>
        <taxon>Dothideomycetes</taxon>
        <taxon>Dothideomycetidae</taxon>
        <taxon>Mycosphaerellales</taxon>
        <taxon>Teratosphaeriaceae</taxon>
        <taxon>Hortaea</taxon>
    </lineage>
</organism>
<proteinExistence type="predicted"/>
<evidence type="ECO:0000313" key="4">
    <source>
        <dbReference type="Proteomes" id="UP000194280"/>
    </source>
</evidence>
<name>A0A1Z5TRE3_HORWE</name>
<keyword evidence="4" id="KW-1185">Reference proteome</keyword>
<feature type="region of interest" description="Disordered" evidence="1">
    <location>
        <begin position="1"/>
        <end position="186"/>
    </location>
</feature>
<dbReference type="AlphaFoldDB" id="A0A1Z5TRE3"/>
<dbReference type="VEuPathDB" id="FungiDB:BTJ68_01333"/>
<reference evidence="3 4" key="1">
    <citation type="submission" date="2017-01" db="EMBL/GenBank/DDBJ databases">
        <title>The recent genome duplication of the halophilic yeast Hortaea werneckii: insights from long-read sequencing.</title>
        <authorList>
            <person name="Sinha S."/>
            <person name="Flibotte S."/>
            <person name="Neira M."/>
            <person name="Lenassi M."/>
            <person name="Gostincar C."/>
            <person name="Stajich J.E."/>
            <person name="Nislow C.E."/>
        </authorList>
    </citation>
    <scope>NUCLEOTIDE SEQUENCE [LARGE SCALE GENOMIC DNA]</scope>
    <source>
        <strain evidence="3 4">EXF-2000</strain>
    </source>
</reference>
<dbReference type="InterPro" id="IPR018712">
    <property type="entry name" value="Tle1-like_cat"/>
</dbReference>
<dbReference type="Pfam" id="PF09994">
    <property type="entry name" value="T6SS_Tle1-like_cat"/>
    <property type="match status" value="1"/>
</dbReference>
<dbReference type="STRING" id="1157616.A0A1Z5TRE3"/>
<evidence type="ECO:0000256" key="1">
    <source>
        <dbReference type="SAM" id="MobiDB-lite"/>
    </source>
</evidence>
<dbReference type="OrthoDB" id="3057168at2759"/>
<dbReference type="SUPFAM" id="SSF53474">
    <property type="entry name" value="alpha/beta-Hydrolases"/>
    <property type="match status" value="1"/>
</dbReference>
<sequence>MPDNIPDEAPPPYEQAAGSSSKSNQDASGHLAIPGSSSSHGGIPPASRRSMEDEGRSLPEGWVRTFDPKTQHQFFVDTRKDPPRSIWVHPYDDEEYLSTLSGEERERIEQESMGRGHPMSKADMMAEHTDESEAEESHHPGLPPRPDDKGKGKKPLGRKIKDKLTGTTHEEREQERRKREQRDRDLYARHVAIRSCMAKAAQTGQPQLLGKDSDGKDIYVEPPAYQGGFGYPGGYGYNPYARGGVYTTPNARYVRPPAPYARSYEHQIRDSDNGFKRDSWLPWKTSGRLTTPSNVTRICRALQPRAEDGTAQVVYYQAGVGSEDNWYSFFIGGFLGEGISENIREAYSFICTNYEKGDEIYLIGFSRGAFTARSVGGLIDAIGLLTRKGLDSFYPIFKDWELQLDPDYQPQYGSDAWPIDRPRFGANDYVPKLEKAGLTRSNIPIKAIAVFDTVGTLGVPELAIGPLKLFSSTRKEYSFVNTEVPSNLEYAYHALALDEARKAFSPTIWESPKDTSQTSLKVLKQCWFPGVHSNVGGGYQDTSIADISLAWMMTQLGGHLTFDEEYLLRQRELNENFYAKRGLPVQSWAMGQIKRSDVGPLNSLTGRQKRTPGQYYATDARTGLQTSRLLTKTCEFMHPSVSYRKDNGGLGLATSGKDAGHGAYLPASLDGWVYVRPGEPVPSRPVDTKTGPEWEDRGRWFEEATGTIIVEDQIVEGSKEMELLESWPDVAEQLVS</sequence>
<evidence type="ECO:0000313" key="3">
    <source>
        <dbReference type="EMBL" id="OTA38579.1"/>
    </source>
</evidence>
<dbReference type="EMBL" id="MUNK01000009">
    <property type="protein sequence ID" value="OTA38579.1"/>
    <property type="molecule type" value="Genomic_DNA"/>
</dbReference>
<feature type="compositionally biased region" description="Basic and acidic residues" evidence="1">
    <location>
        <begin position="102"/>
        <end position="114"/>
    </location>
</feature>
<dbReference type="Proteomes" id="UP000194280">
    <property type="component" value="Unassembled WGS sequence"/>
</dbReference>
<feature type="compositionally biased region" description="Polar residues" evidence="1">
    <location>
        <begin position="17"/>
        <end position="27"/>
    </location>
</feature>
<dbReference type="PANTHER" id="PTHR33840:SF1">
    <property type="entry name" value="TLE1 PHOSPHOLIPASE DOMAIN-CONTAINING PROTEIN"/>
    <property type="match status" value="1"/>
</dbReference>
<dbReference type="InterPro" id="IPR029058">
    <property type="entry name" value="AB_hydrolase_fold"/>
</dbReference>
<feature type="compositionally biased region" description="Basic and acidic residues" evidence="1">
    <location>
        <begin position="162"/>
        <end position="186"/>
    </location>
</feature>
<feature type="compositionally biased region" description="Low complexity" evidence="1">
    <location>
        <begin position="32"/>
        <end position="47"/>
    </location>
</feature>
<evidence type="ECO:0000259" key="2">
    <source>
        <dbReference type="Pfam" id="PF09994"/>
    </source>
</evidence>
<feature type="domain" description="T6SS Phospholipase effector Tle1-like catalytic" evidence="2">
    <location>
        <begin position="288"/>
        <end position="555"/>
    </location>
</feature>
<accession>A0A1Z5TRE3</accession>
<dbReference type="InParanoid" id="A0A1Z5TRE3"/>
<dbReference type="PANTHER" id="PTHR33840">
    <property type="match status" value="1"/>
</dbReference>
<protein>
    <recommendedName>
        <fullName evidence="2">T6SS Phospholipase effector Tle1-like catalytic domain-containing protein</fullName>
    </recommendedName>
</protein>
<feature type="compositionally biased region" description="Basic and acidic residues" evidence="1">
    <location>
        <begin position="124"/>
        <end position="150"/>
    </location>
</feature>
<feature type="compositionally biased region" description="Basic residues" evidence="1">
    <location>
        <begin position="151"/>
        <end position="161"/>
    </location>
</feature>